<keyword evidence="3" id="KW-1185">Reference proteome</keyword>
<name>A0ABN9WQ01_9DINO</name>
<evidence type="ECO:0008006" key="4">
    <source>
        <dbReference type="Google" id="ProtNLM"/>
    </source>
</evidence>
<dbReference type="Proteomes" id="UP001189429">
    <property type="component" value="Unassembled WGS sequence"/>
</dbReference>
<evidence type="ECO:0000313" key="3">
    <source>
        <dbReference type="Proteomes" id="UP001189429"/>
    </source>
</evidence>
<evidence type="ECO:0000256" key="1">
    <source>
        <dbReference type="SAM" id="SignalP"/>
    </source>
</evidence>
<comment type="caution">
    <text evidence="2">The sequence shown here is derived from an EMBL/GenBank/DDBJ whole genome shotgun (WGS) entry which is preliminary data.</text>
</comment>
<feature type="signal peptide" evidence="1">
    <location>
        <begin position="1"/>
        <end position="24"/>
    </location>
</feature>
<evidence type="ECO:0000313" key="2">
    <source>
        <dbReference type="EMBL" id="CAK0887602.1"/>
    </source>
</evidence>
<sequence>MLMVALASLARVLLTTAIVAVVDGTGTTGSKLIHFGGVALSGNATIVSLIPGSMDLNPFCYECPNSTYADMVADNDPFVKAHTEVSGTCADHGFAKALRSDPIFHDAKLFWKGGFRLPGNDTRVSLVPGSVDLNPLCYECPNGTYADMVADRDPLVKAHTKVDGTCADHDYAKGLGNDPIFRDAKLFRRSTNAELMV</sequence>
<feature type="chain" id="PRO_5045784062" description="Phospholipase B-like" evidence="1">
    <location>
        <begin position="25"/>
        <end position="197"/>
    </location>
</feature>
<proteinExistence type="predicted"/>
<protein>
    <recommendedName>
        <fullName evidence="4">Phospholipase B-like</fullName>
    </recommendedName>
</protein>
<accession>A0ABN9WQ01</accession>
<gene>
    <name evidence="2" type="ORF">PCOR1329_LOCUS68600</name>
</gene>
<reference evidence="2" key="1">
    <citation type="submission" date="2023-10" db="EMBL/GenBank/DDBJ databases">
        <authorList>
            <person name="Chen Y."/>
            <person name="Shah S."/>
            <person name="Dougan E. K."/>
            <person name="Thang M."/>
            <person name="Chan C."/>
        </authorList>
    </citation>
    <scope>NUCLEOTIDE SEQUENCE [LARGE SCALE GENOMIC DNA]</scope>
</reference>
<dbReference type="EMBL" id="CAUYUJ010018958">
    <property type="protein sequence ID" value="CAK0887602.1"/>
    <property type="molecule type" value="Genomic_DNA"/>
</dbReference>
<organism evidence="2 3">
    <name type="scientific">Prorocentrum cordatum</name>
    <dbReference type="NCBI Taxonomy" id="2364126"/>
    <lineage>
        <taxon>Eukaryota</taxon>
        <taxon>Sar</taxon>
        <taxon>Alveolata</taxon>
        <taxon>Dinophyceae</taxon>
        <taxon>Prorocentrales</taxon>
        <taxon>Prorocentraceae</taxon>
        <taxon>Prorocentrum</taxon>
    </lineage>
</organism>
<keyword evidence="1" id="KW-0732">Signal</keyword>